<sequence length="72" mass="7664">MSNTPEKDAPRAVQVPTVVWGFILIAVAVWSFAFSQIDLGDVSPGVVITWIVLGIGSLAIVGGLVGVLFRRR</sequence>
<dbReference type="RefSeq" id="WP_104096017.1">
    <property type="nucleotide sequence ID" value="NZ_JACHBP010000001.1"/>
</dbReference>
<protein>
    <submittedName>
        <fullName evidence="1">Uncharacterized protein</fullName>
    </submittedName>
</protein>
<accession>A0A4R8VB21</accession>
<evidence type="ECO:0000313" key="1">
    <source>
        <dbReference type="EMBL" id="TFB80149.1"/>
    </source>
</evidence>
<proteinExistence type="predicted"/>
<evidence type="ECO:0000313" key="2">
    <source>
        <dbReference type="Proteomes" id="UP000298488"/>
    </source>
</evidence>
<comment type="caution">
    <text evidence="1">The sequence shown here is derived from an EMBL/GenBank/DDBJ whole genome shotgun (WGS) entry which is preliminary data.</text>
</comment>
<gene>
    <name evidence="1" type="ORF">E3N84_08935</name>
</gene>
<dbReference type="Proteomes" id="UP000298488">
    <property type="component" value="Unassembled WGS sequence"/>
</dbReference>
<keyword evidence="2" id="KW-1185">Reference proteome</keyword>
<dbReference type="AlphaFoldDB" id="A0A4R8VB21"/>
<organism evidence="1 2">
    <name type="scientific">Terrimesophilobacter mesophilus</name>
    <dbReference type="NCBI Taxonomy" id="433647"/>
    <lineage>
        <taxon>Bacteria</taxon>
        <taxon>Bacillati</taxon>
        <taxon>Actinomycetota</taxon>
        <taxon>Actinomycetes</taxon>
        <taxon>Micrococcales</taxon>
        <taxon>Microbacteriaceae</taxon>
        <taxon>Terrimesophilobacter</taxon>
    </lineage>
</organism>
<reference evidence="1 2" key="1">
    <citation type="submission" date="2019-03" db="EMBL/GenBank/DDBJ databases">
        <title>Genomics of glacier-inhabiting Cryobacterium strains.</title>
        <authorList>
            <person name="Liu Q."/>
            <person name="Xin Y.-H."/>
        </authorList>
    </citation>
    <scope>NUCLEOTIDE SEQUENCE [LARGE SCALE GENOMIC DNA]</scope>
    <source>
        <strain evidence="1 2">CGMCC 1.10440</strain>
    </source>
</reference>
<name>A0A4R8VB21_9MICO</name>
<dbReference type="EMBL" id="SOFI01000003">
    <property type="protein sequence ID" value="TFB80149.1"/>
    <property type="molecule type" value="Genomic_DNA"/>
</dbReference>